<reference evidence="1" key="2">
    <citation type="journal article" date="2015" name="Fish Shellfish Immunol.">
        <title>Early steps in the European eel (Anguilla anguilla)-Vibrio vulnificus interaction in the gills: Role of the RtxA13 toxin.</title>
        <authorList>
            <person name="Callol A."/>
            <person name="Pajuelo D."/>
            <person name="Ebbesson L."/>
            <person name="Teles M."/>
            <person name="MacKenzie S."/>
            <person name="Amaro C."/>
        </authorList>
    </citation>
    <scope>NUCLEOTIDE SEQUENCE</scope>
</reference>
<reference evidence="1" key="1">
    <citation type="submission" date="2014-11" db="EMBL/GenBank/DDBJ databases">
        <authorList>
            <person name="Amaro Gonzalez C."/>
        </authorList>
    </citation>
    <scope>NUCLEOTIDE SEQUENCE</scope>
</reference>
<sequence length="28" mass="3127">MPSLYWPASTSGQKSPLKHKPCYFTSLA</sequence>
<evidence type="ECO:0000313" key="1">
    <source>
        <dbReference type="EMBL" id="JAH16067.1"/>
    </source>
</evidence>
<organism evidence="1">
    <name type="scientific">Anguilla anguilla</name>
    <name type="common">European freshwater eel</name>
    <name type="synonym">Muraena anguilla</name>
    <dbReference type="NCBI Taxonomy" id="7936"/>
    <lineage>
        <taxon>Eukaryota</taxon>
        <taxon>Metazoa</taxon>
        <taxon>Chordata</taxon>
        <taxon>Craniata</taxon>
        <taxon>Vertebrata</taxon>
        <taxon>Euteleostomi</taxon>
        <taxon>Actinopterygii</taxon>
        <taxon>Neopterygii</taxon>
        <taxon>Teleostei</taxon>
        <taxon>Anguilliformes</taxon>
        <taxon>Anguillidae</taxon>
        <taxon>Anguilla</taxon>
    </lineage>
</organism>
<dbReference type="AlphaFoldDB" id="A0A0E9QHT2"/>
<name>A0A0E9QHT2_ANGAN</name>
<protein>
    <submittedName>
        <fullName evidence="1">Uncharacterized protein</fullName>
    </submittedName>
</protein>
<dbReference type="EMBL" id="GBXM01092510">
    <property type="protein sequence ID" value="JAH16067.1"/>
    <property type="molecule type" value="Transcribed_RNA"/>
</dbReference>
<proteinExistence type="predicted"/>
<accession>A0A0E9QHT2</accession>